<keyword evidence="9" id="KW-1185">Reference proteome</keyword>
<dbReference type="InterPro" id="IPR011250">
    <property type="entry name" value="OMP/PagP_B-barrel"/>
</dbReference>
<dbReference type="AlphaFoldDB" id="A0A3N6S3M7"/>
<dbReference type="EMBL" id="RHHM01000002">
    <property type="protein sequence ID" value="RQM39467.1"/>
    <property type="molecule type" value="Genomic_DNA"/>
</dbReference>
<reference evidence="8 9" key="1">
    <citation type="submission" date="2018-10" db="EMBL/GenBank/DDBJ databases">
        <title>Draft genome sequence for the type isolate of Erwinia psidii, agent causal of bacterial blight in guava (Psidium guajava) and wilt and die-back of Eucalyptus spp.</title>
        <authorList>
            <person name="Hermenegildo P.S."/>
            <person name="Santos S.A."/>
            <person name="Guimaraes L.M.S."/>
            <person name="Vidigal P.M.P."/>
            <person name="Pereira I.C."/>
            <person name="Badel J.L."/>
            <person name="Alfenas-Zerbini P."/>
            <person name="Ferreira M.A.S.V."/>
            <person name="Alfenas A.C."/>
        </authorList>
    </citation>
    <scope>NUCLEOTIDE SEQUENCE [LARGE SCALE GENOMIC DNA]</scope>
    <source>
        <strain evidence="8 9">IBSBF 435</strain>
    </source>
</reference>
<evidence type="ECO:0000313" key="9">
    <source>
        <dbReference type="Proteomes" id="UP000279457"/>
    </source>
</evidence>
<feature type="signal peptide" evidence="6">
    <location>
        <begin position="1"/>
        <end position="22"/>
    </location>
</feature>
<dbReference type="InterPro" id="IPR027385">
    <property type="entry name" value="Beta-barrel_OMP"/>
</dbReference>
<comment type="caution">
    <text evidence="8">The sequence shown here is derived from an EMBL/GenBank/DDBJ whole genome shotgun (WGS) entry which is preliminary data.</text>
</comment>
<evidence type="ECO:0000256" key="1">
    <source>
        <dbReference type="ARBA" id="ARBA00004571"/>
    </source>
</evidence>
<dbReference type="InterPro" id="IPR051723">
    <property type="entry name" value="Bact_OM_Invasion-Related"/>
</dbReference>
<dbReference type="Pfam" id="PF13505">
    <property type="entry name" value="OMP_b-brl"/>
    <property type="match status" value="1"/>
</dbReference>
<evidence type="ECO:0000313" key="8">
    <source>
        <dbReference type="EMBL" id="RQM39467.1"/>
    </source>
</evidence>
<dbReference type="PROSITE" id="PS00695">
    <property type="entry name" value="ENT_VIR_OMP_2"/>
    <property type="match status" value="1"/>
</dbReference>
<evidence type="ECO:0000259" key="7">
    <source>
        <dbReference type="Pfam" id="PF13505"/>
    </source>
</evidence>
<dbReference type="PANTHER" id="PTHR35892:SF2">
    <property type="entry name" value="OUTER MEMBRANE PROTEIN PAGN"/>
    <property type="match status" value="1"/>
</dbReference>
<evidence type="ECO:0000256" key="2">
    <source>
        <dbReference type="ARBA" id="ARBA00022452"/>
    </source>
</evidence>
<feature type="domain" description="Outer membrane protein beta-barrel" evidence="7">
    <location>
        <begin position="9"/>
        <end position="190"/>
    </location>
</feature>
<dbReference type="PANTHER" id="PTHR35892">
    <property type="entry name" value="OUTER MEMBRANE PROTEIN PAGN-RELATED"/>
    <property type="match status" value="1"/>
</dbReference>
<protein>
    <submittedName>
        <fullName evidence="8">Ail/Lom family protein</fullName>
    </submittedName>
</protein>
<keyword evidence="3" id="KW-0812">Transmembrane</keyword>
<dbReference type="GO" id="GO:0009279">
    <property type="term" value="C:cell outer membrane"/>
    <property type="evidence" value="ECO:0007669"/>
    <property type="project" value="UniProtKB-SubCell"/>
</dbReference>
<keyword evidence="2" id="KW-1134">Transmembrane beta strand</keyword>
<dbReference type="OrthoDB" id="5873117at2"/>
<dbReference type="Gene3D" id="2.40.160.20">
    <property type="match status" value="1"/>
</dbReference>
<evidence type="ECO:0000256" key="3">
    <source>
        <dbReference type="ARBA" id="ARBA00022692"/>
    </source>
</evidence>
<dbReference type="Proteomes" id="UP000279457">
    <property type="component" value="Unassembled WGS sequence"/>
</dbReference>
<organism evidence="8 9">
    <name type="scientific">Erwinia psidii</name>
    <dbReference type="NCBI Taxonomy" id="69224"/>
    <lineage>
        <taxon>Bacteria</taxon>
        <taxon>Pseudomonadati</taxon>
        <taxon>Pseudomonadota</taxon>
        <taxon>Gammaproteobacteria</taxon>
        <taxon>Enterobacterales</taxon>
        <taxon>Erwiniaceae</taxon>
        <taxon>Erwinia</taxon>
    </lineage>
</organism>
<dbReference type="SUPFAM" id="SSF56925">
    <property type="entry name" value="OMPA-like"/>
    <property type="match status" value="1"/>
</dbReference>
<dbReference type="PRINTS" id="PR00316">
    <property type="entry name" value="ENTEROVIROMP"/>
</dbReference>
<sequence length="190" mass="20902">MKNIFISAFLLSSAAFSPLALADNHTVSLGYAQSKLQALNTQLKGVNLKYRYEWDSPLSVIGSMSYLNGNSSHYGDSGSGSDDIDIHAKTKVYSLSAGPAWRFNDYLSVYGLVGINHTKADENYVWKRNYVAFLRESYKGNDTSFMYGAGVQINPVDNIAIDIGYEGTRTKFPGGNFAINGFNIGVGYRF</sequence>
<gene>
    <name evidence="8" type="ORF">EB241_03285</name>
</gene>
<evidence type="ECO:0000256" key="4">
    <source>
        <dbReference type="ARBA" id="ARBA00022729"/>
    </source>
</evidence>
<dbReference type="GO" id="GO:0044384">
    <property type="term" value="C:host outer membrane"/>
    <property type="evidence" value="ECO:0007669"/>
    <property type="project" value="InterPro"/>
</dbReference>
<keyword evidence="4 6" id="KW-0732">Signal</keyword>
<evidence type="ECO:0000256" key="5">
    <source>
        <dbReference type="ARBA" id="ARBA00023136"/>
    </source>
</evidence>
<dbReference type="PROSITE" id="PS00694">
    <property type="entry name" value="ENT_VIR_OMP_1"/>
    <property type="match status" value="1"/>
</dbReference>
<keyword evidence="5" id="KW-0472">Membrane</keyword>
<feature type="chain" id="PRO_5018190411" evidence="6">
    <location>
        <begin position="23"/>
        <end position="190"/>
    </location>
</feature>
<accession>A0A3N6S3M7</accession>
<dbReference type="InterPro" id="IPR000758">
    <property type="entry name" value="Enterovir_OMP"/>
</dbReference>
<name>A0A3N6S3M7_9GAMM</name>
<evidence type="ECO:0000256" key="6">
    <source>
        <dbReference type="SAM" id="SignalP"/>
    </source>
</evidence>
<proteinExistence type="predicted"/>
<comment type="subcellular location">
    <subcellularLocation>
        <location evidence="1">Cell outer membrane</location>
        <topology evidence="1">Multi-pass membrane protein</topology>
    </subcellularLocation>
</comment>
<dbReference type="RefSeq" id="WP_124231774.1">
    <property type="nucleotide sequence ID" value="NZ_RHHM01000002.1"/>
</dbReference>